<dbReference type="Pfam" id="PF00175">
    <property type="entry name" value="NAD_binding_1"/>
    <property type="match status" value="1"/>
</dbReference>
<dbReference type="InterPro" id="IPR017938">
    <property type="entry name" value="Riboflavin_synthase-like_b-brl"/>
</dbReference>
<keyword evidence="5" id="KW-0274">FAD</keyword>
<dbReference type="Gene3D" id="3.40.50.80">
    <property type="entry name" value="Nucleotide-binding domain of ferredoxin-NADP reductase (FNR) module"/>
    <property type="match status" value="1"/>
</dbReference>
<proteinExistence type="predicted"/>
<evidence type="ECO:0000256" key="1">
    <source>
        <dbReference type="ARBA" id="ARBA00001974"/>
    </source>
</evidence>
<evidence type="ECO:0000256" key="7">
    <source>
        <dbReference type="ARBA" id="ARBA00023004"/>
    </source>
</evidence>
<dbReference type="InterPro" id="IPR008333">
    <property type="entry name" value="Cbr1-like_FAD-bd_dom"/>
</dbReference>
<organism evidence="10 11">
    <name type="scientific">Streptomyces chengmaiensis</name>
    <dbReference type="NCBI Taxonomy" id="3040919"/>
    <lineage>
        <taxon>Bacteria</taxon>
        <taxon>Bacillati</taxon>
        <taxon>Actinomycetota</taxon>
        <taxon>Actinomycetes</taxon>
        <taxon>Kitasatosporales</taxon>
        <taxon>Streptomycetaceae</taxon>
        <taxon>Streptomyces</taxon>
    </lineage>
</organism>
<name>A0ABT6HJN1_9ACTN</name>
<evidence type="ECO:0000313" key="11">
    <source>
        <dbReference type="Proteomes" id="UP001223144"/>
    </source>
</evidence>
<comment type="caution">
    <text evidence="10">The sequence shown here is derived from an EMBL/GenBank/DDBJ whole genome shotgun (WGS) entry which is preliminary data.</text>
</comment>
<dbReference type="CDD" id="cd00207">
    <property type="entry name" value="fer2"/>
    <property type="match status" value="1"/>
</dbReference>
<dbReference type="PANTHER" id="PTHR47354">
    <property type="entry name" value="NADH OXIDOREDUCTASE HCR"/>
    <property type="match status" value="1"/>
</dbReference>
<evidence type="ECO:0000313" key="10">
    <source>
        <dbReference type="EMBL" id="MDH2388510.1"/>
    </source>
</evidence>
<keyword evidence="6" id="KW-0560">Oxidoreductase</keyword>
<dbReference type="PRINTS" id="PR00410">
    <property type="entry name" value="PHEHYDRXLASE"/>
</dbReference>
<dbReference type="Proteomes" id="UP001223144">
    <property type="component" value="Unassembled WGS sequence"/>
</dbReference>
<keyword evidence="8" id="KW-0411">Iron-sulfur</keyword>
<keyword evidence="3" id="KW-0001">2Fe-2S</keyword>
<dbReference type="InterPro" id="IPR001433">
    <property type="entry name" value="OxRdtase_FAD/NAD-bd"/>
</dbReference>
<keyword evidence="7" id="KW-0408">Iron</keyword>
<dbReference type="InterPro" id="IPR017927">
    <property type="entry name" value="FAD-bd_FR_type"/>
</dbReference>
<comment type="cofactor">
    <cofactor evidence="1">
        <name>FAD</name>
        <dbReference type="ChEBI" id="CHEBI:57692"/>
    </cofactor>
</comment>
<dbReference type="SUPFAM" id="SSF52343">
    <property type="entry name" value="Ferredoxin reductase-like, C-terminal NADP-linked domain"/>
    <property type="match status" value="1"/>
</dbReference>
<sequence>MTIRLRPNGSWNGFEAGQYVHFGVDVNGVLMQRLFSLASSAHDTAQVEITVASHPAGIVSSYLREHARPGMVMTMSQAGGVFTLPHSRPQRLLLISGGSGITPVMSMLRTLCHENHAGRITFLHYAKSAQRIVYGDELADLSRRYPNIEVFTVLPTREQGGDLHGSFGIGHLLEVASDFCTSPTYLCSGPRLRQAVSDLWAQRGIGHLLHTELFVSGTTGPVSRGGDVAAGPGVLRFSRSAVAVPAREGTLLEQAEAAGADPRSGCRMGICHTCTTRKISGSVRNLLTDAVSDGRDESIQLCVSVPHGDVLLDL</sequence>
<gene>
    <name evidence="10" type="ORF">QCN29_06885</name>
</gene>
<evidence type="ECO:0000259" key="9">
    <source>
        <dbReference type="PROSITE" id="PS51384"/>
    </source>
</evidence>
<dbReference type="InterPro" id="IPR012675">
    <property type="entry name" value="Beta-grasp_dom_sf"/>
</dbReference>
<accession>A0ABT6HJN1</accession>
<dbReference type="Pfam" id="PF00111">
    <property type="entry name" value="Fer2"/>
    <property type="match status" value="1"/>
</dbReference>
<evidence type="ECO:0000256" key="4">
    <source>
        <dbReference type="ARBA" id="ARBA00022723"/>
    </source>
</evidence>
<evidence type="ECO:0000256" key="6">
    <source>
        <dbReference type="ARBA" id="ARBA00023002"/>
    </source>
</evidence>
<dbReference type="RefSeq" id="WP_279926810.1">
    <property type="nucleotide sequence ID" value="NZ_JARWBG010000005.1"/>
</dbReference>
<dbReference type="InterPro" id="IPR050415">
    <property type="entry name" value="MRET"/>
</dbReference>
<dbReference type="PANTHER" id="PTHR47354:SF6">
    <property type="entry name" value="NADH OXIDOREDUCTASE HCR"/>
    <property type="match status" value="1"/>
</dbReference>
<evidence type="ECO:0000256" key="8">
    <source>
        <dbReference type="ARBA" id="ARBA00023014"/>
    </source>
</evidence>
<dbReference type="Pfam" id="PF00970">
    <property type="entry name" value="FAD_binding_6"/>
    <property type="match status" value="1"/>
</dbReference>
<keyword evidence="11" id="KW-1185">Reference proteome</keyword>
<feature type="domain" description="FAD-binding FR-type" evidence="9">
    <location>
        <begin position="1"/>
        <end position="85"/>
    </location>
</feature>
<dbReference type="InterPro" id="IPR036010">
    <property type="entry name" value="2Fe-2S_ferredoxin-like_sf"/>
</dbReference>
<reference evidence="10 11" key="1">
    <citation type="submission" date="2023-04" db="EMBL/GenBank/DDBJ databases">
        <title>Streptomyces chengmaiensis sp. nov. isolated from the stem of mangrove plant in Hainan.</title>
        <authorList>
            <person name="Huang X."/>
            <person name="Zhou S."/>
            <person name="Chu X."/>
            <person name="Xie Y."/>
            <person name="Lin Y."/>
        </authorList>
    </citation>
    <scope>NUCLEOTIDE SEQUENCE [LARGE SCALE GENOMIC DNA]</scope>
    <source>
        <strain evidence="10 11">HNM0663</strain>
    </source>
</reference>
<dbReference type="EMBL" id="JARWBG010000005">
    <property type="protein sequence ID" value="MDH2388510.1"/>
    <property type="molecule type" value="Genomic_DNA"/>
</dbReference>
<evidence type="ECO:0000256" key="2">
    <source>
        <dbReference type="ARBA" id="ARBA00022630"/>
    </source>
</evidence>
<keyword evidence="2" id="KW-0285">Flavoprotein</keyword>
<dbReference type="PROSITE" id="PS51384">
    <property type="entry name" value="FAD_FR"/>
    <property type="match status" value="1"/>
</dbReference>
<dbReference type="SUPFAM" id="SSF54292">
    <property type="entry name" value="2Fe-2S ferredoxin-like"/>
    <property type="match status" value="1"/>
</dbReference>
<dbReference type="Gene3D" id="2.40.30.10">
    <property type="entry name" value="Translation factors"/>
    <property type="match status" value="1"/>
</dbReference>
<dbReference type="Gene3D" id="3.10.20.30">
    <property type="match status" value="1"/>
</dbReference>
<evidence type="ECO:0000256" key="5">
    <source>
        <dbReference type="ARBA" id="ARBA00022827"/>
    </source>
</evidence>
<protein>
    <submittedName>
        <fullName evidence="10">Iron-sulfur cluster-binding domain-containing protein</fullName>
    </submittedName>
</protein>
<dbReference type="SUPFAM" id="SSF63380">
    <property type="entry name" value="Riboflavin synthase domain-like"/>
    <property type="match status" value="1"/>
</dbReference>
<dbReference type="InterPro" id="IPR039261">
    <property type="entry name" value="FNR_nucleotide-bd"/>
</dbReference>
<evidence type="ECO:0000256" key="3">
    <source>
        <dbReference type="ARBA" id="ARBA00022714"/>
    </source>
</evidence>
<dbReference type="InterPro" id="IPR001041">
    <property type="entry name" value="2Fe-2S_ferredoxin-type"/>
</dbReference>
<keyword evidence="4" id="KW-0479">Metal-binding</keyword>